<reference evidence="8 9" key="3">
    <citation type="journal article" date="2015" name="Genome Announc.">
        <title>Draft Genome Sequence of the Archiascomycetous Yeast Saitoella complicata.</title>
        <authorList>
            <person name="Yamauchi K."/>
            <person name="Kondo S."/>
            <person name="Hamamoto M."/>
            <person name="Takahashi Y."/>
            <person name="Ogura Y."/>
            <person name="Hayashi T."/>
            <person name="Nishida H."/>
        </authorList>
    </citation>
    <scope>NUCLEOTIDE SEQUENCE [LARGE SCALE GENOMIC DNA]</scope>
    <source>
        <strain evidence="8 9">NRRL Y-17804</strain>
    </source>
</reference>
<dbReference type="GO" id="GO:0005634">
    <property type="term" value="C:nucleus"/>
    <property type="evidence" value="ECO:0007669"/>
    <property type="project" value="UniProtKB-SubCell"/>
</dbReference>
<feature type="region of interest" description="Disordered" evidence="6">
    <location>
        <begin position="614"/>
        <end position="722"/>
    </location>
</feature>
<organism evidence="8 9">
    <name type="scientific">Saitoella complicata (strain BCRC 22490 / CBS 7301 / JCM 7358 / NBRC 10748 / NRRL Y-17804)</name>
    <dbReference type="NCBI Taxonomy" id="698492"/>
    <lineage>
        <taxon>Eukaryota</taxon>
        <taxon>Fungi</taxon>
        <taxon>Dikarya</taxon>
        <taxon>Ascomycota</taxon>
        <taxon>Taphrinomycotina</taxon>
        <taxon>Taphrinomycotina incertae sedis</taxon>
        <taxon>Saitoella</taxon>
    </lineage>
</organism>
<evidence type="ECO:0000256" key="1">
    <source>
        <dbReference type="ARBA" id="ARBA00004123"/>
    </source>
</evidence>
<feature type="region of interest" description="Disordered" evidence="6">
    <location>
        <begin position="1256"/>
        <end position="1276"/>
    </location>
</feature>
<comment type="caution">
    <text evidence="8">The sequence shown here is derived from an EMBL/GenBank/DDBJ whole genome shotgun (WGS) entry which is preliminary data.</text>
</comment>
<dbReference type="InterPro" id="IPR044432">
    <property type="entry name" value="Set10/Efm1_SET"/>
</dbReference>
<feature type="compositionally biased region" description="Low complexity" evidence="6">
    <location>
        <begin position="344"/>
        <end position="364"/>
    </location>
</feature>
<feature type="domain" description="Velvet" evidence="7">
    <location>
        <begin position="97"/>
        <end position="267"/>
    </location>
</feature>
<feature type="compositionally biased region" description="Polar residues" evidence="6">
    <location>
        <begin position="460"/>
        <end position="471"/>
    </location>
</feature>
<dbReference type="GO" id="GO:0016279">
    <property type="term" value="F:protein-lysine N-methyltransferase activity"/>
    <property type="evidence" value="ECO:0007669"/>
    <property type="project" value="InterPro"/>
</dbReference>
<gene>
    <name evidence="8" type="ORF">G7K_3067-t1</name>
</gene>
<feature type="compositionally biased region" description="Polar residues" evidence="6">
    <location>
        <begin position="401"/>
        <end position="414"/>
    </location>
</feature>
<dbReference type="InterPro" id="IPR046341">
    <property type="entry name" value="SET_dom_sf"/>
</dbReference>
<feature type="compositionally biased region" description="Basic and acidic residues" evidence="6">
    <location>
        <begin position="1256"/>
        <end position="1273"/>
    </location>
</feature>
<feature type="compositionally biased region" description="Polar residues" evidence="6">
    <location>
        <begin position="584"/>
        <end position="602"/>
    </location>
</feature>
<feature type="compositionally biased region" description="Low complexity" evidence="6">
    <location>
        <begin position="372"/>
        <end position="383"/>
    </location>
</feature>
<dbReference type="SUPFAM" id="SSF82199">
    <property type="entry name" value="SET domain"/>
    <property type="match status" value="1"/>
</dbReference>
<comment type="subcellular location">
    <subcellularLocation>
        <location evidence="1">Nucleus</location>
    </subcellularLocation>
</comment>
<evidence type="ECO:0000256" key="5">
    <source>
        <dbReference type="ARBA" id="ARBA00023242"/>
    </source>
</evidence>
<keyword evidence="5" id="KW-0539">Nucleus</keyword>
<dbReference type="InterPro" id="IPR038491">
    <property type="entry name" value="Velvet_dom_sf"/>
</dbReference>
<feature type="region of interest" description="Disordered" evidence="6">
    <location>
        <begin position="561"/>
        <end position="602"/>
    </location>
</feature>
<dbReference type="STRING" id="698492.A0A0E9NGE6"/>
<sequence length="1348" mass="152402">MRTIAASRKRAIRLPAFDRLLQSTFARRSNVYICRQLRLRRSLRTRRTIFRLTFSTYSDNAYPAFWDNGLRPWVPVHPDMNAYSFITADAAQVRNTSKGIQYDLIIRQQPDRARVCTFKEKERRPVDPPPIIQLKVRDPYDAASNYLQNPYFFMCADLVPSAARDPERTTAVNRTLAGTVVSSLHRLKDVDNSDGGFFVFGDLSVKLEGEYRLKFTLFELVKNEVIHLQSCISKSFIVYAAKSFPGMSESTFLSRSFADQGVRIRIRKEHRMQMKRNASGKPVDETGVARSVSPPVLADNPLQSHRLIKTPFPLRKRRAEDMEEQPPQTAPPVEREPHHHRHQGPQNQQQQQRYHPYQHQQVPHTTIHEQPQRQYPQQCYPQQHIHHSQPPIPAPREIDPSYSSQGQFVQNSPGQGHEQQHPQYENPSMRCPPGQMARGRLSSGYGGYDAQTKRPRLGSTLLTPVSATSTEAPPFSPTYAPGHHPQGQQQQPRPHPYPPAAVVQRHGYGPQQSGYANERPVQHRHPSINAGQPPGAPTWRLPGFRRRTSWQLSAAAMTATVESPMPSPVSPRTQYALPFPPPQAQSHPQLSRPMMQQSYSQESYMPPSQHRQAWEARMSRPPSNEAIAPFPAQKSGPRNPHSIGPLPGAAVPPASNMQFSRTEGGRLSHESSDSPGVRIGEPVVKGAISPAPAVLQPPHDPMRPSTSSSGTPSGPTEPDDFRIKLPPLQLPPLRVGVPGDGTPPPASMFGRIHRNNSQVLAKKMDKLITWGREHGAVISEHLQFENGTAFAKEGVPAQTTLLTCPYELAITPKVAKSFFPDSWSVAVPTHTALCMFLTAQRHDPQSKWAPYINVLPTTFDTPAYFDADDLKYLTATNLFASWKERIDIWEDEWRTAVNLLPTEYDKEAFTWDDYLWSATVLSSRSFPSRLLDDGPSDSSPEASDPVLFPIVDSLNHKPRTPVTWLKEAGQCLKLIAEDEHRAGEEVRNNYGPKGNEELLMGYGFCIEPNDFDSVALRMGLPPNVSPLKLDLLRKAGLLDEVDGLTRFKVQYLTHEDPFPEDLQKQFRVLTATDMEVAVMADDLSGTLRNECDMIYQACVAVDMKLTRICVATDNLPLPQNSRQEWAMVYQRGQEHVLRKALEAAESNLEELVNPLNKVQWENMGHEKPDSADIINEAGLSSDQLLGIPNEYDETLHVSAAFRDLVEVIFGSGEPDTIRENDEEILFLALFLVHERYKQGKRSYWAEWLENMAVKHDESPNRHDDDNNNDEEHGRKRVKLDSSGITYEAFQEFFEEFFDVISDRPEEDYWTIGRVEWALAVVREESVVINWRQTPKTVLIVVPARPPRK</sequence>
<feature type="compositionally biased region" description="Low complexity" evidence="6">
    <location>
        <begin position="704"/>
        <end position="716"/>
    </location>
</feature>
<dbReference type="GO" id="GO:0030435">
    <property type="term" value="P:sporulation resulting in formation of a cellular spore"/>
    <property type="evidence" value="ECO:0007669"/>
    <property type="project" value="UniProtKB-KW"/>
</dbReference>
<name>A0A0E9NGE6_SAICN</name>
<proteinExistence type="predicted"/>
<evidence type="ECO:0000259" key="7">
    <source>
        <dbReference type="PROSITE" id="PS51821"/>
    </source>
</evidence>
<feature type="compositionally biased region" description="Basic and acidic residues" evidence="6">
    <location>
        <begin position="663"/>
        <end position="672"/>
    </location>
</feature>
<feature type="compositionally biased region" description="Low complexity" evidence="6">
    <location>
        <begin position="479"/>
        <end position="492"/>
    </location>
</feature>
<dbReference type="InterPro" id="IPR021740">
    <property type="entry name" value="Velvet"/>
</dbReference>
<evidence type="ECO:0000256" key="3">
    <source>
        <dbReference type="ARBA" id="ARBA00023015"/>
    </source>
</evidence>
<keyword evidence="4" id="KW-0804">Transcription</keyword>
<evidence type="ECO:0000313" key="8">
    <source>
        <dbReference type="EMBL" id="GAO48904.1"/>
    </source>
</evidence>
<evidence type="ECO:0000256" key="2">
    <source>
        <dbReference type="ARBA" id="ARBA00022969"/>
    </source>
</evidence>
<feature type="region of interest" description="Disordered" evidence="6">
    <location>
        <begin position="269"/>
        <end position="542"/>
    </location>
</feature>
<keyword evidence="9" id="KW-1185">Reference proteome</keyword>
<keyword evidence="3" id="KW-0805">Transcription regulation</keyword>
<dbReference type="Gene3D" id="3.90.1410.10">
    <property type="entry name" value="set domain protein methyltransferase, domain 1"/>
    <property type="match status" value="1"/>
</dbReference>
<keyword evidence="2" id="KW-0749">Sporulation</keyword>
<evidence type="ECO:0000256" key="4">
    <source>
        <dbReference type="ARBA" id="ARBA00023163"/>
    </source>
</evidence>
<dbReference type="Proteomes" id="UP000033140">
    <property type="component" value="Unassembled WGS sequence"/>
</dbReference>
<dbReference type="Pfam" id="PF11754">
    <property type="entry name" value="Velvet"/>
    <property type="match status" value="2"/>
</dbReference>
<dbReference type="InterPro" id="IPR037525">
    <property type="entry name" value="Velvet_dom"/>
</dbReference>
<dbReference type="PROSITE" id="PS51821">
    <property type="entry name" value="VELVET"/>
    <property type="match status" value="1"/>
</dbReference>
<dbReference type="PANTHER" id="PTHR33572">
    <property type="entry name" value="SPORE DEVELOPMENT REGULATOR VOSA"/>
    <property type="match status" value="1"/>
</dbReference>
<dbReference type="PANTHER" id="PTHR33572:SF18">
    <property type="entry name" value="SPORE DEVELOPMENT REGULATOR VOSA"/>
    <property type="match status" value="1"/>
</dbReference>
<protein>
    <recommendedName>
        <fullName evidence="7">Velvet domain-containing protein</fullName>
    </recommendedName>
</protein>
<reference evidence="8 9" key="2">
    <citation type="journal article" date="2014" name="J. Gen. Appl. Microbiol.">
        <title>The early diverging ascomycetous budding yeast Saitoella complicata has three histone deacetylases belonging to the Clr6, Hos2, and Rpd3 lineages.</title>
        <authorList>
            <person name="Nishida H."/>
            <person name="Matsumoto T."/>
            <person name="Kondo S."/>
            <person name="Hamamoto M."/>
            <person name="Yoshikawa H."/>
        </authorList>
    </citation>
    <scope>NUCLEOTIDE SEQUENCE [LARGE SCALE GENOMIC DNA]</scope>
    <source>
        <strain evidence="8 9">NRRL Y-17804</strain>
    </source>
</reference>
<evidence type="ECO:0000313" key="9">
    <source>
        <dbReference type="Proteomes" id="UP000033140"/>
    </source>
</evidence>
<dbReference type="Gene3D" id="2.60.40.3960">
    <property type="entry name" value="Velvet domain"/>
    <property type="match status" value="1"/>
</dbReference>
<accession>A0A0E9NGE6</accession>
<reference evidence="8 9" key="1">
    <citation type="journal article" date="2011" name="J. Gen. Appl. Microbiol.">
        <title>Draft genome sequencing of the enigmatic yeast Saitoella complicata.</title>
        <authorList>
            <person name="Nishida H."/>
            <person name="Hamamoto M."/>
            <person name="Sugiyama J."/>
        </authorList>
    </citation>
    <scope>NUCLEOTIDE SEQUENCE [LARGE SCALE GENOMIC DNA]</scope>
    <source>
        <strain evidence="8 9">NRRL Y-17804</strain>
    </source>
</reference>
<dbReference type="EMBL" id="BACD03000018">
    <property type="protein sequence ID" value="GAO48904.1"/>
    <property type="molecule type" value="Genomic_DNA"/>
</dbReference>
<evidence type="ECO:0000256" key="6">
    <source>
        <dbReference type="SAM" id="MobiDB-lite"/>
    </source>
</evidence>
<dbReference type="CDD" id="cd19180">
    <property type="entry name" value="SET_SpSET10-like"/>
    <property type="match status" value="1"/>
</dbReference>